<dbReference type="OrthoDB" id="9961036at2"/>
<dbReference type="Proteomes" id="UP000292781">
    <property type="component" value="Unassembled WGS sequence"/>
</dbReference>
<evidence type="ECO:0000313" key="1">
    <source>
        <dbReference type="EMBL" id="TBW40449.1"/>
    </source>
</evidence>
<keyword evidence="2" id="KW-1185">Reference proteome</keyword>
<evidence type="ECO:0000313" key="2">
    <source>
        <dbReference type="Proteomes" id="UP000292781"/>
    </source>
</evidence>
<name>A0A4Q9VVZ8_9HYPH</name>
<gene>
    <name evidence="1" type="ORF">EYW49_04525</name>
</gene>
<dbReference type="RefSeq" id="WP_131306633.1">
    <property type="nucleotide sequence ID" value="NZ_SJFN01000004.1"/>
</dbReference>
<dbReference type="EMBL" id="SJFN01000004">
    <property type="protein sequence ID" value="TBW40449.1"/>
    <property type="molecule type" value="Genomic_DNA"/>
</dbReference>
<organism evidence="1 2">
    <name type="scientific">Siculibacillus lacustris</name>
    <dbReference type="NCBI Taxonomy" id="1549641"/>
    <lineage>
        <taxon>Bacteria</taxon>
        <taxon>Pseudomonadati</taxon>
        <taxon>Pseudomonadota</taxon>
        <taxon>Alphaproteobacteria</taxon>
        <taxon>Hyphomicrobiales</taxon>
        <taxon>Ancalomicrobiaceae</taxon>
        <taxon>Siculibacillus</taxon>
    </lineage>
</organism>
<protein>
    <submittedName>
        <fullName evidence="1">Uncharacterized protein</fullName>
    </submittedName>
</protein>
<reference evidence="1 2" key="1">
    <citation type="submission" date="2019-02" db="EMBL/GenBank/DDBJ databases">
        <title>Siculibacillus lacustris gen. nov., sp. nov., a new rosette-forming bacterium isolated from a freshwater crater lake (Lake St. Ana, Romania).</title>
        <authorList>
            <person name="Felfoldi T."/>
            <person name="Marton Z."/>
            <person name="Szabo A."/>
            <person name="Mentes A."/>
            <person name="Boka K."/>
            <person name="Marialigeti K."/>
            <person name="Mathe I."/>
            <person name="Koncz M."/>
            <person name="Schumann P."/>
            <person name="Toth E."/>
        </authorList>
    </citation>
    <scope>NUCLEOTIDE SEQUENCE [LARGE SCALE GENOMIC DNA]</scope>
    <source>
        <strain evidence="1 2">SA-279</strain>
    </source>
</reference>
<dbReference type="AlphaFoldDB" id="A0A4Q9VVZ8"/>
<accession>A0A4Q9VVZ8</accession>
<comment type="caution">
    <text evidence="1">The sequence shown here is derived from an EMBL/GenBank/DDBJ whole genome shotgun (WGS) entry which is preliminary data.</text>
</comment>
<sequence length="100" mass="11230">MFDASDRTLKRALDELGRRIRARTDDFRERGEFSDVHAGVFEDLEDRREALRAAVDAAVDEGHTGTALLRESRADLDALVADFEGMLFHTAAAEMRAHRA</sequence>
<proteinExistence type="predicted"/>